<sequence>MESIHLPICPQPHSDIVTIQIKGIGLTTLPAVQYICRSVGALEGLSMDGKDAVKAFYRVKNHSKLRKILTRLNNTVINSHRWSATVLSDKEEDGDNSKLVLQLNNRVADLWSHLMTQKMWLEDLEYLHMGILHLQGLPTNADS</sequence>
<accession>A0AAV1DER0</accession>
<name>A0AAV1DER0_OLDCO</name>
<proteinExistence type="predicted"/>
<dbReference type="Proteomes" id="UP001161247">
    <property type="component" value="Chromosome 5"/>
</dbReference>
<organism evidence="1 2">
    <name type="scientific">Oldenlandia corymbosa var. corymbosa</name>
    <dbReference type="NCBI Taxonomy" id="529605"/>
    <lineage>
        <taxon>Eukaryota</taxon>
        <taxon>Viridiplantae</taxon>
        <taxon>Streptophyta</taxon>
        <taxon>Embryophyta</taxon>
        <taxon>Tracheophyta</taxon>
        <taxon>Spermatophyta</taxon>
        <taxon>Magnoliopsida</taxon>
        <taxon>eudicotyledons</taxon>
        <taxon>Gunneridae</taxon>
        <taxon>Pentapetalae</taxon>
        <taxon>asterids</taxon>
        <taxon>lamiids</taxon>
        <taxon>Gentianales</taxon>
        <taxon>Rubiaceae</taxon>
        <taxon>Rubioideae</taxon>
        <taxon>Spermacoceae</taxon>
        <taxon>Hedyotis-Oldenlandia complex</taxon>
        <taxon>Oldenlandia</taxon>
    </lineage>
</organism>
<evidence type="ECO:0000313" key="2">
    <source>
        <dbReference type="Proteomes" id="UP001161247"/>
    </source>
</evidence>
<dbReference type="AlphaFoldDB" id="A0AAV1DER0"/>
<gene>
    <name evidence="1" type="ORF">OLC1_LOCUS14178</name>
</gene>
<protein>
    <submittedName>
        <fullName evidence="1">OLC1v1004426C1</fullName>
    </submittedName>
</protein>
<keyword evidence="2" id="KW-1185">Reference proteome</keyword>
<dbReference type="EMBL" id="OX459122">
    <property type="protein sequence ID" value="CAI9105495.1"/>
    <property type="molecule type" value="Genomic_DNA"/>
</dbReference>
<reference evidence="1" key="1">
    <citation type="submission" date="2023-03" db="EMBL/GenBank/DDBJ databases">
        <authorList>
            <person name="Julca I."/>
        </authorList>
    </citation>
    <scope>NUCLEOTIDE SEQUENCE</scope>
</reference>
<evidence type="ECO:0000313" key="1">
    <source>
        <dbReference type="EMBL" id="CAI9105495.1"/>
    </source>
</evidence>